<accession>A0A8J7L3E9</accession>
<comment type="caution">
    <text evidence="1">The sequence shown here is derived from an EMBL/GenBank/DDBJ whole genome shotgun (WGS) entry which is preliminary data.</text>
</comment>
<dbReference type="InterPro" id="IPR025906">
    <property type="entry name" value="YjfB_motility"/>
</dbReference>
<evidence type="ECO:0000313" key="2">
    <source>
        <dbReference type="Proteomes" id="UP000623269"/>
    </source>
</evidence>
<dbReference type="Proteomes" id="UP000623269">
    <property type="component" value="Unassembled WGS sequence"/>
</dbReference>
<evidence type="ECO:0000313" key="1">
    <source>
        <dbReference type="EMBL" id="MBH1942443.1"/>
    </source>
</evidence>
<proteinExistence type="predicted"/>
<sequence>MKIQSLPTPILTNKPADIIDVSIAVLGKSLDTIEQAGQNMIKMMEESVQPNLGKNIDYKI</sequence>
<organism evidence="1 2">
    <name type="scientific">Mobilitalea sibirica</name>
    <dbReference type="NCBI Taxonomy" id="1462919"/>
    <lineage>
        <taxon>Bacteria</taxon>
        <taxon>Bacillati</taxon>
        <taxon>Bacillota</taxon>
        <taxon>Clostridia</taxon>
        <taxon>Lachnospirales</taxon>
        <taxon>Lachnospiraceae</taxon>
        <taxon>Mobilitalea</taxon>
    </lineage>
</organism>
<keyword evidence="2" id="KW-1185">Reference proteome</keyword>
<name>A0A8J7L3E9_9FIRM</name>
<dbReference type="AlphaFoldDB" id="A0A8J7L3E9"/>
<dbReference type="RefSeq" id="WP_197662692.1">
    <property type="nucleotide sequence ID" value="NZ_JAEAGR010000022.1"/>
</dbReference>
<dbReference type="Pfam" id="PF14070">
    <property type="entry name" value="YjfB_motility"/>
    <property type="match status" value="1"/>
</dbReference>
<gene>
    <name evidence="1" type="ORF">I5677_16195</name>
</gene>
<reference evidence="1" key="1">
    <citation type="submission" date="2020-12" db="EMBL/GenBank/DDBJ databases">
        <title>M. sibirica DSM 26468T genome.</title>
        <authorList>
            <person name="Thieme N."/>
            <person name="Rettenmaier R."/>
            <person name="Zverlov V."/>
            <person name="Liebl W."/>
        </authorList>
    </citation>
    <scope>NUCLEOTIDE SEQUENCE</scope>
    <source>
        <strain evidence="1">DSM 26468</strain>
    </source>
</reference>
<protein>
    <submittedName>
        <fullName evidence="1">YjfB family protein</fullName>
    </submittedName>
</protein>
<dbReference type="EMBL" id="JAEAGR010000022">
    <property type="protein sequence ID" value="MBH1942443.1"/>
    <property type="molecule type" value="Genomic_DNA"/>
</dbReference>